<evidence type="ECO:0000256" key="4">
    <source>
        <dbReference type="ARBA" id="ARBA00023288"/>
    </source>
</evidence>
<feature type="chain" id="PRO_5003861442" description="C-type lysozyme inhibitor domain-containing protein" evidence="5">
    <location>
        <begin position="22"/>
        <end position="118"/>
    </location>
</feature>
<feature type="signal peptide" evidence="5">
    <location>
        <begin position="1"/>
        <end position="21"/>
    </location>
</feature>
<comment type="caution">
    <text evidence="7">The sequence shown here is derived from an EMBL/GenBank/DDBJ whole genome shotgun (WGS) entry which is preliminary data.</text>
</comment>
<dbReference type="RefSeq" id="WP_007425608.1">
    <property type="nucleotide sequence ID" value="NZ_AMGO01000007.1"/>
</dbReference>
<dbReference type="SUPFAM" id="SSF141488">
    <property type="entry name" value="YdhA-like"/>
    <property type="match status" value="1"/>
</dbReference>
<dbReference type="STRING" id="1231392.OCGS_0455"/>
<dbReference type="EMBL" id="AMGO01000007">
    <property type="protein sequence ID" value="EKE45365.1"/>
    <property type="molecule type" value="Genomic_DNA"/>
</dbReference>
<dbReference type="eggNOG" id="COG3895">
    <property type="taxonomic scope" value="Bacteria"/>
</dbReference>
<name>K2I8I8_9RHOB</name>
<evidence type="ECO:0000256" key="3">
    <source>
        <dbReference type="ARBA" id="ARBA00023139"/>
    </source>
</evidence>
<organism evidence="7 8">
    <name type="scientific">Oceaniovalibus guishaninsula JLT2003</name>
    <dbReference type="NCBI Taxonomy" id="1231392"/>
    <lineage>
        <taxon>Bacteria</taxon>
        <taxon>Pseudomonadati</taxon>
        <taxon>Pseudomonadota</taxon>
        <taxon>Alphaproteobacteria</taxon>
        <taxon>Rhodobacterales</taxon>
        <taxon>Roseobacteraceae</taxon>
        <taxon>Oceaniovalibus</taxon>
    </lineage>
</organism>
<dbReference type="Pfam" id="PF09864">
    <property type="entry name" value="MliC"/>
    <property type="match status" value="1"/>
</dbReference>
<keyword evidence="4" id="KW-0449">Lipoprotein</keyword>
<accession>K2I8I8</accession>
<evidence type="ECO:0000313" key="7">
    <source>
        <dbReference type="EMBL" id="EKE45365.1"/>
    </source>
</evidence>
<evidence type="ECO:0000259" key="6">
    <source>
        <dbReference type="Pfam" id="PF09864"/>
    </source>
</evidence>
<dbReference type="Proteomes" id="UP000006765">
    <property type="component" value="Unassembled WGS sequence"/>
</dbReference>
<dbReference type="OrthoDB" id="120729at2"/>
<evidence type="ECO:0000313" key="8">
    <source>
        <dbReference type="Proteomes" id="UP000006765"/>
    </source>
</evidence>
<dbReference type="InterPro" id="IPR018660">
    <property type="entry name" value="MliC"/>
</dbReference>
<evidence type="ECO:0000256" key="5">
    <source>
        <dbReference type="SAM" id="SignalP"/>
    </source>
</evidence>
<keyword evidence="3" id="KW-0564">Palmitate</keyword>
<feature type="domain" description="C-type lysozyme inhibitor" evidence="6">
    <location>
        <begin position="42"/>
        <end position="108"/>
    </location>
</feature>
<dbReference type="InterPro" id="IPR036328">
    <property type="entry name" value="MliC_sf"/>
</dbReference>
<proteinExistence type="predicted"/>
<dbReference type="Gene3D" id="2.40.128.200">
    <property type="match status" value="1"/>
</dbReference>
<keyword evidence="8" id="KW-1185">Reference proteome</keyword>
<reference evidence="7 8" key="1">
    <citation type="journal article" date="2012" name="J. Bacteriol.">
        <title>Draft Genome Sequence of Oceaniovalibus guishaninsula JLT2003T.</title>
        <authorList>
            <person name="Tang K."/>
            <person name="Liu K."/>
            <person name="Jiao N."/>
        </authorList>
    </citation>
    <scope>NUCLEOTIDE SEQUENCE [LARGE SCALE GENOMIC DNA]</scope>
    <source>
        <strain evidence="7 8">JLT2003</strain>
    </source>
</reference>
<evidence type="ECO:0000256" key="2">
    <source>
        <dbReference type="ARBA" id="ARBA00023136"/>
    </source>
</evidence>
<keyword evidence="2" id="KW-0472">Membrane</keyword>
<keyword evidence="1 5" id="KW-0732">Signal</keyword>
<evidence type="ECO:0000256" key="1">
    <source>
        <dbReference type="ARBA" id="ARBA00022729"/>
    </source>
</evidence>
<protein>
    <recommendedName>
        <fullName evidence="6">C-type lysozyme inhibitor domain-containing protein</fullName>
    </recommendedName>
</protein>
<dbReference type="AlphaFoldDB" id="K2I8I8"/>
<gene>
    <name evidence="7" type="ORF">OCGS_0455</name>
</gene>
<sequence length="118" mass="12284">MKTARLIAAFCLIAAPAAAMAEATLSIPLTLGPDSQILTSRYSCAGGDPFTVQYVNTDANTLALIPIDGAGRVFVNVVSGSGSRYVSGSHEWWVKGDDATLTDQLQDGSAQDCTTVSE</sequence>